<evidence type="ECO:0008006" key="15">
    <source>
        <dbReference type="Google" id="ProtNLM"/>
    </source>
</evidence>
<dbReference type="Gene3D" id="3.40.50.20">
    <property type="match status" value="1"/>
</dbReference>
<dbReference type="Gene3D" id="3.30.470.20">
    <property type="entry name" value="ATP-grasp fold, B domain"/>
    <property type="match status" value="1"/>
</dbReference>
<accession>A0A1B6M165</accession>
<dbReference type="PANTHER" id="PTHR18866:SF33">
    <property type="entry name" value="METHYLCROTONOYL-COA CARBOXYLASE SUBUNIT ALPHA, MITOCHONDRIAL-RELATED"/>
    <property type="match status" value="1"/>
</dbReference>
<dbReference type="Pfam" id="PF00364">
    <property type="entry name" value="Biotin_lipoyl"/>
    <property type="match status" value="1"/>
</dbReference>
<dbReference type="Pfam" id="PF02785">
    <property type="entry name" value="Biotin_carb_C"/>
    <property type="match status" value="1"/>
</dbReference>
<feature type="domain" description="Biotin carboxylation" evidence="13">
    <location>
        <begin position="38"/>
        <end position="485"/>
    </location>
</feature>
<dbReference type="Gene3D" id="3.30.1490.20">
    <property type="entry name" value="ATP-grasp fold, A domain"/>
    <property type="match status" value="1"/>
</dbReference>
<reference evidence="14" key="1">
    <citation type="submission" date="2015-11" db="EMBL/GenBank/DDBJ databases">
        <title>De novo transcriptome assembly of four potential Pierce s Disease insect vectors from Arizona vineyards.</title>
        <authorList>
            <person name="Tassone E.E."/>
        </authorList>
    </citation>
    <scope>NUCLEOTIDE SEQUENCE</scope>
</reference>
<sequence>MMTYGRSISMPTCRRIIWRGIATAVEQPAEAPKVKKTRIKKLLIANRGEIACRIIKTAKRLEIHTVAVYSDADKNAMHVKMADSAYNIGPPPSRESYLRGDKILAVAHQTCSDAIHPGYGFLSENAEFAELCQKEGVIFVGPPASAIRDMGIKSTSKAIMSAAGVPIIEGYHGDEQGEAKLSEEAEKIGFPIMIKAVRGGGGKGMRIALSRGEFLSALDSARREALKAFGDDAVLLERYVSSPRHVEVQVFADQYGDCVYLFERDCSVQRRHQKVIEEAPAPGVSEVLRRGLGQAGVRAAQAVGYVGAGTVEFILDPHTLSFHFMEMNTRLQVEHPVTEMITGTDLVEWQIKVASGERLPMSQEQLTVRGHAFEARIYAESPEAAFMPGAGPLLHLRTPPSDPTVRIETGVQQGDEVSVHYDPMIAKLVVWSEDRTSALEKLNKKLSEYQVVGLDTNLKFLTRLSQHPQFVEGRVHTGFIEEHTESLLREQTVSQSTIVQAVVALVLHDEFVALNAALTSNDPFNPFASLTGFRVNHLYERKIELWHKNKEYKAAVVYNRDGTYTVKVEGAPEPVVVSANLTRSGDGLELVLELGKQNIVKSSVLVQDSHTIHLFTPDGAYKFSLPTYDSSADDTSVVTDSLVVSPMPGIVDKVMVKEGDSVRVGDPLFVVIAMKMEHVIKSPKEGIIDRILFQSGENVSKNVALVQWKD</sequence>
<dbReference type="InterPro" id="IPR016185">
    <property type="entry name" value="PreATP-grasp_dom_sf"/>
</dbReference>
<evidence type="ECO:0000259" key="11">
    <source>
        <dbReference type="PROSITE" id="PS50968"/>
    </source>
</evidence>
<evidence type="ECO:0000256" key="2">
    <source>
        <dbReference type="ARBA" id="ARBA00004305"/>
    </source>
</evidence>
<dbReference type="SUPFAM" id="SSF52440">
    <property type="entry name" value="PreATP-grasp domain"/>
    <property type="match status" value="1"/>
</dbReference>
<evidence type="ECO:0000256" key="5">
    <source>
        <dbReference type="ARBA" id="ARBA00022840"/>
    </source>
</evidence>
<evidence type="ECO:0000256" key="7">
    <source>
        <dbReference type="ARBA" id="ARBA00023128"/>
    </source>
</evidence>
<feature type="domain" description="ATP-grasp" evidence="12">
    <location>
        <begin position="157"/>
        <end position="355"/>
    </location>
</feature>
<dbReference type="InterPro" id="IPR000089">
    <property type="entry name" value="Biotin_lipoyl"/>
</dbReference>
<evidence type="ECO:0000256" key="10">
    <source>
        <dbReference type="PROSITE-ProRule" id="PRU00409"/>
    </source>
</evidence>
<dbReference type="PROSITE" id="PS50979">
    <property type="entry name" value="BC"/>
    <property type="match status" value="1"/>
</dbReference>
<name>A0A1B6M165_9HEMI</name>
<feature type="domain" description="Lipoyl-binding" evidence="11">
    <location>
        <begin position="633"/>
        <end position="709"/>
    </location>
</feature>
<dbReference type="InterPro" id="IPR005479">
    <property type="entry name" value="CPAse_ATP-bd"/>
</dbReference>
<keyword evidence="7" id="KW-0496">Mitochondrion</keyword>
<dbReference type="InterPro" id="IPR005481">
    <property type="entry name" value="BC-like_N"/>
</dbReference>
<dbReference type="EMBL" id="GEBQ01010322">
    <property type="protein sequence ID" value="JAT29655.1"/>
    <property type="molecule type" value="Transcribed_RNA"/>
</dbReference>
<dbReference type="GO" id="GO:0005759">
    <property type="term" value="C:mitochondrial matrix"/>
    <property type="evidence" value="ECO:0007669"/>
    <property type="project" value="UniProtKB-SubCell"/>
</dbReference>
<evidence type="ECO:0000256" key="1">
    <source>
        <dbReference type="ARBA" id="ARBA00001953"/>
    </source>
</evidence>
<dbReference type="InterPro" id="IPR050856">
    <property type="entry name" value="Biotin_carboxylase_complex"/>
</dbReference>
<comment type="subcellular location">
    <subcellularLocation>
        <location evidence="2">Mitochondrion matrix</location>
    </subcellularLocation>
</comment>
<dbReference type="Gene3D" id="2.40.50.100">
    <property type="match status" value="1"/>
</dbReference>
<dbReference type="AlphaFoldDB" id="A0A1B6M165"/>
<evidence type="ECO:0000313" key="14">
    <source>
        <dbReference type="EMBL" id="JAT29655.1"/>
    </source>
</evidence>
<keyword evidence="3" id="KW-0436">Ligase</keyword>
<dbReference type="SUPFAM" id="SSF56059">
    <property type="entry name" value="Glutathione synthetase ATP-binding domain-like"/>
    <property type="match status" value="1"/>
</dbReference>
<evidence type="ECO:0000256" key="3">
    <source>
        <dbReference type="ARBA" id="ARBA00022598"/>
    </source>
</evidence>
<keyword evidence="5 10" id="KW-0067">ATP-binding</keyword>
<dbReference type="PROSITE" id="PS50975">
    <property type="entry name" value="ATP_GRASP"/>
    <property type="match status" value="1"/>
</dbReference>
<dbReference type="PROSITE" id="PS00188">
    <property type="entry name" value="BIOTIN"/>
    <property type="match status" value="1"/>
</dbReference>
<dbReference type="GO" id="GO:0046872">
    <property type="term" value="F:metal ion binding"/>
    <property type="evidence" value="ECO:0007669"/>
    <property type="project" value="InterPro"/>
</dbReference>
<evidence type="ECO:0000256" key="9">
    <source>
        <dbReference type="ARBA" id="ARBA00056148"/>
    </source>
</evidence>
<dbReference type="SMART" id="SM00878">
    <property type="entry name" value="Biotin_carb_C"/>
    <property type="match status" value="1"/>
</dbReference>
<dbReference type="InterPro" id="IPR013815">
    <property type="entry name" value="ATP_grasp_subdomain_1"/>
</dbReference>
<comment type="function">
    <text evidence="9">This is one of the 2 subunits of the biotin-dependent propionyl-CoA carboxylase (PCC), a mitochondrial enzyme involved in the catabolism of odd chain fatty acids, branched-chain amino acids isoleucine, threonine, methionine, and valine and other metabolites. Propionyl-CoA carboxylase catalyzes the carboxylation of propionyl-CoA/propanoyl-CoA to D-methylmalonyl-CoA/(S)-methylmalonyl-CoA. Within the holoenzyme, the alpha subunit catalyzes the ATP-dependent carboxylation of the biotin carried by the biotin carboxyl carrier (BCC) domain, while the beta subunit then transfers the carboxyl group from carboxylated biotin to propionyl-CoA. Propionyl-CoA carboxylase also significantly acts on butyryl-CoA/butanoyl-CoA, which is converted to ethylmalonyl-CoA/(2S)-ethylmalonyl-CoA. Other alternative minor substrates include (2E)-butenoyl-CoA/crotonoyl-CoA.</text>
</comment>
<dbReference type="FunFam" id="3.40.50.20:FF:000010">
    <property type="entry name" value="Propionyl-CoA carboxylase subunit alpha"/>
    <property type="match status" value="1"/>
</dbReference>
<dbReference type="FunFam" id="3.30.1490.20:FF:000003">
    <property type="entry name" value="acetyl-CoA carboxylase isoform X1"/>
    <property type="match status" value="1"/>
</dbReference>
<dbReference type="GO" id="GO:0005524">
    <property type="term" value="F:ATP binding"/>
    <property type="evidence" value="ECO:0007669"/>
    <property type="project" value="UniProtKB-UniRule"/>
</dbReference>
<evidence type="ECO:0000256" key="6">
    <source>
        <dbReference type="ARBA" id="ARBA00022946"/>
    </source>
</evidence>
<dbReference type="PROSITE" id="PS50968">
    <property type="entry name" value="BIOTINYL_LIPOYL"/>
    <property type="match status" value="1"/>
</dbReference>
<dbReference type="FunFam" id="2.40.50.100:FF:000003">
    <property type="entry name" value="Acetyl-CoA carboxylase biotin carboxyl carrier protein"/>
    <property type="match status" value="1"/>
</dbReference>
<evidence type="ECO:0000256" key="8">
    <source>
        <dbReference type="ARBA" id="ARBA00023267"/>
    </source>
</evidence>
<dbReference type="InterPro" id="IPR011761">
    <property type="entry name" value="ATP-grasp"/>
</dbReference>
<proteinExistence type="predicted"/>
<comment type="cofactor">
    <cofactor evidence="1">
        <name>biotin</name>
        <dbReference type="ChEBI" id="CHEBI:57586"/>
    </cofactor>
</comment>
<dbReference type="Pfam" id="PF02786">
    <property type="entry name" value="CPSase_L_D2"/>
    <property type="match status" value="1"/>
</dbReference>
<dbReference type="PROSITE" id="PS00867">
    <property type="entry name" value="CPSASE_2"/>
    <property type="match status" value="1"/>
</dbReference>
<keyword evidence="6" id="KW-0809">Transit peptide</keyword>
<dbReference type="GO" id="GO:0004485">
    <property type="term" value="F:methylcrotonoyl-CoA carboxylase activity"/>
    <property type="evidence" value="ECO:0007669"/>
    <property type="project" value="TreeGrafter"/>
</dbReference>
<dbReference type="SUPFAM" id="SSF51246">
    <property type="entry name" value="Rudiment single hybrid motif"/>
    <property type="match status" value="1"/>
</dbReference>
<dbReference type="Gene3D" id="3.30.700.40">
    <property type="match status" value="1"/>
</dbReference>
<organism evidence="14">
    <name type="scientific">Graphocephala atropunctata</name>
    <dbReference type="NCBI Taxonomy" id="36148"/>
    <lineage>
        <taxon>Eukaryota</taxon>
        <taxon>Metazoa</taxon>
        <taxon>Ecdysozoa</taxon>
        <taxon>Arthropoda</taxon>
        <taxon>Hexapoda</taxon>
        <taxon>Insecta</taxon>
        <taxon>Pterygota</taxon>
        <taxon>Neoptera</taxon>
        <taxon>Paraneoptera</taxon>
        <taxon>Hemiptera</taxon>
        <taxon>Auchenorrhyncha</taxon>
        <taxon>Membracoidea</taxon>
        <taxon>Cicadellidae</taxon>
        <taxon>Cicadellinae</taxon>
        <taxon>Cicadellini</taxon>
        <taxon>Graphocephala</taxon>
    </lineage>
</organism>
<evidence type="ECO:0000256" key="4">
    <source>
        <dbReference type="ARBA" id="ARBA00022741"/>
    </source>
</evidence>
<dbReference type="SUPFAM" id="SSF51230">
    <property type="entry name" value="Single hybrid motif"/>
    <property type="match status" value="1"/>
</dbReference>
<evidence type="ECO:0000259" key="13">
    <source>
        <dbReference type="PROSITE" id="PS50979"/>
    </source>
</evidence>
<dbReference type="PANTHER" id="PTHR18866">
    <property type="entry name" value="CARBOXYLASE:PYRUVATE/ACETYL-COA/PROPIONYL-COA CARBOXYLASE"/>
    <property type="match status" value="1"/>
</dbReference>
<dbReference type="InterPro" id="IPR011054">
    <property type="entry name" value="Rudment_hybrid_motif"/>
</dbReference>
<dbReference type="InterPro" id="IPR001882">
    <property type="entry name" value="Biotin_BS"/>
</dbReference>
<keyword evidence="8" id="KW-0092">Biotin</keyword>
<dbReference type="InterPro" id="IPR005482">
    <property type="entry name" value="Biotin_COase_C"/>
</dbReference>
<dbReference type="CDD" id="cd06850">
    <property type="entry name" value="biotinyl_domain"/>
    <property type="match status" value="1"/>
</dbReference>
<gene>
    <name evidence="14" type="ORF">g.25652</name>
</gene>
<dbReference type="InterPro" id="IPR011764">
    <property type="entry name" value="Biotin_carboxylation_dom"/>
</dbReference>
<dbReference type="Pfam" id="PF00289">
    <property type="entry name" value="Biotin_carb_N"/>
    <property type="match status" value="1"/>
</dbReference>
<dbReference type="InterPro" id="IPR011053">
    <property type="entry name" value="Single_hybrid_motif"/>
</dbReference>
<evidence type="ECO:0000259" key="12">
    <source>
        <dbReference type="PROSITE" id="PS50975"/>
    </source>
</evidence>
<keyword evidence="4 10" id="KW-0547">Nucleotide-binding</keyword>
<dbReference type="FunFam" id="3.30.470.20:FF:000028">
    <property type="entry name" value="Methylcrotonoyl-CoA carboxylase subunit alpha, mitochondrial"/>
    <property type="match status" value="1"/>
</dbReference>
<protein>
    <recommendedName>
        <fullName evidence="15">Methylcrotonoyl-CoA carboxylase subunit alpha, mitochondrial</fullName>
    </recommendedName>
</protein>